<evidence type="ECO:0000259" key="2">
    <source>
        <dbReference type="PROSITE" id="PS51464"/>
    </source>
</evidence>
<sequence length="336" mass="35646">MLDEARSTPERVGHQLGRDEGLYQALGARLRERPPRGALTVARGSSDHAAAFFSYLSAVRGGHLVTSLPMSLITLHRAPLRGQELLTVAVSQSGGSPDLRASLQLFGEQGGLTVAAVNDTASPLAQTAQWVLPLHAQVEDSVAATKSFICSLTALARLAGQWCNDGELLASLTAIPACLQAACAEDWSAAIGSLVGAERILVIGRGTGMAVALEAALKFKETCGIQAEAFTSAEVRHGPMALVNRGYPVLVFAPRGPAQADLLSLAYELRQRAACVLLAAPADVRERELTLVTTGLPELDPLAAIQSFYLMVEMLARARKCDPDRPRHLQKITATL</sequence>
<feature type="domain" description="SIS" evidence="2">
    <location>
        <begin position="190"/>
        <end position="326"/>
    </location>
</feature>
<evidence type="ECO:0000313" key="4">
    <source>
        <dbReference type="Proteomes" id="UP000008385"/>
    </source>
</evidence>
<dbReference type="GO" id="GO:1901135">
    <property type="term" value="P:carbohydrate derivative metabolic process"/>
    <property type="evidence" value="ECO:0007669"/>
    <property type="project" value="InterPro"/>
</dbReference>
<dbReference type="PANTHER" id="PTHR10937">
    <property type="entry name" value="GLUCOSAMINE--FRUCTOSE-6-PHOSPHATE AMINOTRANSFERASE, ISOMERIZING"/>
    <property type="match status" value="1"/>
</dbReference>
<dbReference type="InterPro" id="IPR035490">
    <property type="entry name" value="GlmS/FrlB_SIS"/>
</dbReference>
<dbReference type="InterPro" id="IPR046348">
    <property type="entry name" value="SIS_dom_sf"/>
</dbReference>
<protein>
    <recommendedName>
        <fullName evidence="2">SIS domain-containing protein</fullName>
    </recommendedName>
</protein>
<evidence type="ECO:0000256" key="1">
    <source>
        <dbReference type="ARBA" id="ARBA00022737"/>
    </source>
</evidence>
<dbReference type="PROSITE" id="PS51464">
    <property type="entry name" value="SIS"/>
    <property type="match status" value="2"/>
</dbReference>
<name>F5XW00_RAMTT</name>
<reference evidence="3 4" key="2">
    <citation type="journal article" date="2011" name="PLoS ONE">
        <title>The Cyst-Dividing Bacterium Ramlibacter tataouinensis TTB310 Genome Reveals a Well-Stocked Toolbox for Adaptation to a Desert Environment.</title>
        <authorList>
            <person name="De Luca G."/>
            <person name="Barakat M."/>
            <person name="Ortet P."/>
            <person name="Fochesato S."/>
            <person name="Jourlin-Castelli C."/>
            <person name="Ansaldi M."/>
            <person name="Py B."/>
            <person name="Fichant G."/>
            <person name="Coutinho P.M."/>
            <person name="Voulhoux R."/>
            <person name="Bastien O."/>
            <person name="Marechal E."/>
            <person name="Henrissat B."/>
            <person name="Quentin Y."/>
            <person name="Noirot P."/>
            <person name="Filloux A."/>
            <person name="Mejean V."/>
            <person name="Dubow M.S."/>
            <person name="Barras F."/>
            <person name="Barbe V."/>
            <person name="Weissenbach J."/>
            <person name="Mihalcescu I."/>
            <person name="Vermeglio A."/>
            <person name="Achouak W."/>
            <person name="Heulin T."/>
        </authorList>
    </citation>
    <scope>NUCLEOTIDE SEQUENCE [LARGE SCALE GENOMIC DNA]</scope>
    <source>
        <strain evidence="4">ATCC BAA-407 / DSM 14655 / LMG 21543 / TTB310</strain>
    </source>
</reference>
<proteinExistence type="predicted"/>
<dbReference type="HOGENOM" id="CLU_012520_2_1_4"/>
<dbReference type="OrthoDB" id="9761808at2"/>
<dbReference type="Pfam" id="PF01380">
    <property type="entry name" value="SIS"/>
    <property type="match status" value="2"/>
</dbReference>
<dbReference type="STRING" id="365046.Rta_29974"/>
<dbReference type="PANTHER" id="PTHR10937:SF8">
    <property type="entry name" value="AMINOTRANSFERASE-RELATED"/>
    <property type="match status" value="1"/>
</dbReference>
<dbReference type="Proteomes" id="UP000008385">
    <property type="component" value="Chromosome"/>
</dbReference>
<dbReference type="Gene3D" id="3.40.50.10490">
    <property type="entry name" value="Glucose-6-phosphate isomerase like protein, domain 1"/>
    <property type="match status" value="2"/>
</dbReference>
<dbReference type="RefSeq" id="WP_013902334.1">
    <property type="nucleotide sequence ID" value="NC_015677.1"/>
</dbReference>
<dbReference type="CDD" id="cd05009">
    <property type="entry name" value="SIS_GlmS_GlmD_2"/>
    <property type="match status" value="1"/>
</dbReference>
<feature type="domain" description="SIS" evidence="2">
    <location>
        <begin position="26"/>
        <end position="168"/>
    </location>
</feature>
<dbReference type="GO" id="GO:0097367">
    <property type="term" value="F:carbohydrate derivative binding"/>
    <property type="evidence" value="ECO:0007669"/>
    <property type="project" value="InterPro"/>
</dbReference>
<gene>
    <name evidence="3" type="ordered locus">Rta_29974</name>
</gene>
<dbReference type="KEGG" id="rta:Rta_29974"/>
<dbReference type="eggNOG" id="COG2222">
    <property type="taxonomic scope" value="Bacteria"/>
</dbReference>
<dbReference type="CDD" id="cd05008">
    <property type="entry name" value="SIS_GlmS_GlmD_1"/>
    <property type="match status" value="1"/>
</dbReference>
<dbReference type="InterPro" id="IPR035466">
    <property type="entry name" value="GlmS/AgaS_SIS"/>
</dbReference>
<dbReference type="EMBL" id="CP000245">
    <property type="protein sequence ID" value="AEG94103.1"/>
    <property type="molecule type" value="Genomic_DNA"/>
</dbReference>
<organism evidence="3 4">
    <name type="scientific">Ramlibacter tataouinensis (strain ATCC BAA-407 / DSM 14655 / LMG 21543 / TTB310)</name>
    <dbReference type="NCBI Taxonomy" id="365046"/>
    <lineage>
        <taxon>Bacteria</taxon>
        <taxon>Pseudomonadati</taxon>
        <taxon>Pseudomonadota</taxon>
        <taxon>Betaproteobacteria</taxon>
        <taxon>Burkholderiales</taxon>
        <taxon>Comamonadaceae</taxon>
        <taxon>Ramlibacter</taxon>
    </lineage>
</organism>
<keyword evidence="4" id="KW-1185">Reference proteome</keyword>
<dbReference type="AlphaFoldDB" id="F5XW00"/>
<evidence type="ECO:0000313" key="3">
    <source>
        <dbReference type="EMBL" id="AEG94103.1"/>
    </source>
</evidence>
<accession>F5XW00</accession>
<keyword evidence="1" id="KW-0677">Repeat</keyword>
<dbReference type="InterPro" id="IPR001347">
    <property type="entry name" value="SIS_dom"/>
</dbReference>
<reference evidence="4" key="1">
    <citation type="submission" date="2006-01" db="EMBL/GenBank/DDBJ databases">
        <title>Genome of the cyst-dividing bacterium Ramlibacter tataouinensis.</title>
        <authorList>
            <person name="Barakat M."/>
            <person name="Ortet P."/>
            <person name="De Luca G."/>
            <person name="Jourlin-Castelli C."/>
            <person name="Ansaldi M."/>
            <person name="Py B."/>
            <person name="Fichant G."/>
            <person name="Coutinho P."/>
            <person name="Voulhoux R."/>
            <person name="Bastien O."/>
            <person name="Roy S."/>
            <person name="Marechal E."/>
            <person name="Henrissat B."/>
            <person name="Quentin Y."/>
            <person name="Noirot P."/>
            <person name="Filloux A."/>
            <person name="Mejean V."/>
            <person name="DuBow M."/>
            <person name="Barras F."/>
            <person name="Heulin T."/>
        </authorList>
    </citation>
    <scope>NUCLEOTIDE SEQUENCE [LARGE SCALE GENOMIC DNA]</scope>
    <source>
        <strain evidence="4">ATCC BAA-407 / DSM 14655 / LMG 21543 / TTB310</strain>
    </source>
</reference>
<dbReference type="SUPFAM" id="SSF53697">
    <property type="entry name" value="SIS domain"/>
    <property type="match status" value="1"/>
</dbReference>